<reference evidence="1" key="1">
    <citation type="journal article" date="2014" name="Int. J. Syst. Evol. Microbiol.">
        <title>Complete genome sequence of Corynebacterium casei LMG S-19264T (=DSM 44701T), isolated from a smear-ripened cheese.</title>
        <authorList>
            <consortium name="US DOE Joint Genome Institute (JGI-PGF)"/>
            <person name="Walter F."/>
            <person name="Albersmeier A."/>
            <person name="Kalinowski J."/>
            <person name="Ruckert C."/>
        </authorList>
    </citation>
    <scope>NUCLEOTIDE SEQUENCE</scope>
    <source>
        <strain evidence="1">JCM 4059</strain>
    </source>
</reference>
<evidence type="ECO:0000313" key="2">
    <source>
        <dbReference type="Proteomes" id="UP000638313"/>
    </source>
</evidence>
<dbReference type="AlphaFoldDB" id="A0A919AYZ6"/>
<sequence length="63" mass="6918">MVLVVGEDVGKSCEEPPFGARRVFIGQADGLPSLKLCGVWLTRTRDAAHALEGIRRVGTRLRR</sequence>
<comment type="caution">
    <text evidence="1">The sequence shown here is derived from an EMBL/GenBank/DDBJ whole genome shotgun (WGS) entry which is preliminary data.</text>
</comment>
<dbReference type="Proteomes" id="UP000638313">
    <property type="component" value="Unassembled WGS sequence"/>
</dbReference>
<gene>
    <name evidence="1" type="ORF">GCM10010218_12940</name>
</gene>
<protein>
    <submittedName>
        <fullName evidence="1">Uncharacterized protein</fullName>
    </submittedName>
</protein>
<proteinExistence type="predicted"/>
<evidence type="ECO:0000313" key="1">
    <source>
        <dbReference type="EMBL" id="GHF33257.1"/>
    </source>
</evidence>
<accession>A0A919AYZ6</accession>
<keyword evidence="2" id="KW-1185">Reference proteome</keyword>
<reference evidence="1" key="2">
    <citation type="submission" date="2020-09" db="EMBL/GenBank/DDBJ databases">
        <authorList>
            <person name="Sun Q."/>
            <person name="Ohkuma M."/>
        </authorList>
    </citation>
    <scope>NUCLEOTIDE SEQUENCE</scope>
    <source>
        <strain evidence="1">JCM 4059</strain>
    </source>
</reference>
<organism evidence="1 2">
    <name type="scientific">Streptomyces mashuensis</name>
    <dbReference type="NCBI Taxonomy" id="33904"/>
    <lineage>
        <taxon>Bacteria</taxon>
        <taxon>Bacillati</taxon>
        <taxon>Actinomycetota</taxon>
        <taxon>Actinomycetes</taxon>
        <taxon>Kitasatosporales</taxon>
        <taxon>Streptomycetaceae</taxon>
        <taxon>Streptomyces</taxon>
    </lineage>
</organism>
<name>A0A919AYZ6_9ACTN</name>
<dbReference type="EMBL" id="BNBD01000002">
    <property type="protein sequence ID" value="GHF33257.1"/>
    <property type="molecule type" value="Genomic_DNA"/>
</dbReference>